<dbReference type="GeneID" id="116957192"/>
<keyword evidence="6 7" id="KW-0472">Membrane</keyword>
<evidence type="ECO:0000256" key="2">
    <source>
        <dbReference type="ARBA" id="ARBA00005876"/>
    </source>
</evidence>
<accession>A0AAJ7UF09</accession>
<protein>
    <recommendedName>
        <fullName evidence="7">Sodium/potassium-transporting ATPase subunit beta</fullName>
    </recommendedName>
</protein>
<keyword evidence="3 7" id="KW-0812">Transmembrane</keyword>
<sequence>MANDRKTRGDRARESLASWRAFLWNPRTREFLGRTGTSWALIIGYYVIFYLVLAAMFAFTMWVMLQTISDERPKYQDRVQNPGVMIRPRTENLDVTFNISQSDSYSKFTQSIDSFLKTYDNQSVEWPRCTPGFFRDEQGSPVGHLLTAVPTRCYFNRSLLANCSGLSDLSYGYASGQPCVLVKINRVIGYKPGDTNISASVNCTAKDTDLGPLKFYPENKFDPMYFPYYGKKTDGAYRQPVVAVQFLSPPRNTDLQVVCRLSGPNVVVDENNRDKFIGRVEFHLQVSN</sequence>
<organism evidence="8 9">
    <name type="scientific">Petromyzon marinus</name>
    <name type="common">Sea lamprey</name>
    <dbReference type="NCBI Taxonomy" id="7757"/>
    <lineage>
        <taxon>Eukaryota</taxon>
        <taxon>Metazoa</taxon>
        <taxon>Chordata</taxon>
        <taxon>Craniata</taxon>
        <taxon>Vertebrata</taxon>
        <taxon>Cyclostomata</taxon>
        <taxon>Hyperoartia</taxon>
        <taxon>Petromyzontiformes</taxon>
        <taxon>Petromyzontidae</taxon>
        <taxon>Petromyzon</taxon>
    </lineage>
</organism>
<dbReference type="GO" id="GO:0001671">
    <property type="term" value="F:ATPase activator activity"/>
    <property type="evidence" value="ECO:0007669"/>
    <property type="project" value="TreeGrafter"/>
</dbReference>
<gene>
    <name evidence="9" type="primary">LOC116957192</name>
</gene>
<dbReference type="Gene3D" id="2.60.40.1660">
    <property type="entry name" value="Na, k-atpase alpha subunit"/>
    <property type="match status" value="1"/>
</dbReference>
<dbReference type="InterPro" id="IPR038702">
    <property type="entry name" value="Na/K_ATPase_sub_beta_sf"/>
</dbReference>
<dbReference type="Proteomes" id="UP001318040">
    <property type="component" value="Chromosome 70"/>
</dbReference>
<feature type="transmembrane region" description="Helical" evidence="7">
    <location>
        <begin position="39"/>
        <end position="65"/>
    </location>
</feature>
<evidence type="ECO:0000256" key="6">
    <source>
        <dbReference type="ARBA" id="ARBA00023136"/>
    </source>
</evidence>
<comment type="similarity">
    <text evidence="2 7">Belongs to the X(+)/potassium ATPases subunit beta family.</text>
</comment>
<proteinExistence type="inferred from homology"/>
<comment type="subcellular location">
    <subcellularLocation>
        <location evidence="1">Membrane</location>
        <topology evidence="1">Single-pass type II membrane protein</topology>
    </subcellularLocation>
</comment>
<keyword evidence="7" id="KW-0406">Ion transport</keyword>
<dbReference type="GO" id="GO:1990573">
    <property type="term" value="P:potassium ion import across plasma membrane"/>
    <property type="evidence" value="ECO:0007669"/>
    <property type="project" value="TreeGrafter"/>
</dbReference>
<dbReference type="GO" id="GO:0005890">
    <property type="term" value="C:sodium:potassium-exchanging ATPase complex"/>
    <property type="evidence" value="ECO:0007669"/>
    <property type="project" value="InterPro"/>
</dbReference>
<name>A0AAJ7UF09_PETMA</name>
<dbReference type="NCBIfam" id="TIGR01107">
    <property type="entry name" value="Na_K_ATPase_bet"/>
    <property type="match status" value="1"/>
</dbReference>
<dbReference type="PANTHER" id="PTHR11523">
    <property type="entry name" value="SODIUM/POTASSIUM-DEPENDENT ATPASE BETA SUBUNIT"/>
    <property type="match status" value="1"/>
</dbReference>
<evidence type="ECO:0000256" key="3">
    <source>
        <dbReference type="ARBA" id="ARBA00022692"/>
    </source>
</evidence>
<dbReference type="GO" id="GO:0036376">
    <property type="term" value="P:sodium ion export across plasma membrane"/>
    <property type="evidence" value="ECO:0007669"/>
    <property type="project" value="TreeGrafter"/>
</dbReference>
<dbReference type="RefSeq" id="XP_032835089.1">
    <property type="nucleotide sequence ID" value="XM_032979198.1"/>
</dbReference>
<dbReference type="AlphaFoldDB" id="A0AAJ7UF09"/>
<reference evidence="9" key="1">
    <citation type="submission" date="2025-08" db="UniProtKB">
        <authorList>
            <consortium name="RefSeq"/>
        </authorList>
    </citation>
    <scope>IDENTIFICATION</scope>
    <source>
        <tissue evidence="9">Sperm</tissue>
    </source>
</reference>
<keyword evidence="7" id="KW-0813">Transport</keyword>
<dbReference type="Pfam" id="PF00287">
    <property type="entry name" value="Na_K-ATPase"/>
    <property type="match status" value="1"/>
</dbReference>
<keyword evidence="5 7" id="KW-1133">Transmembrane helix</keyword>
<comment type="function">
    <text evidence="7">This is the non-catalytic component of the active enzyme, which catalyzes the hydrolysis of ATP coupled with the exchange of Na(+) and K(+) ions across the plasma membrane.</text>
</comment>
<dbReference type="PROSITE" id="PS00390">
    <property type="entry name" value="ATPASE_NA_K_BETA_1"/>
    <property type="match status" value="1"/>
</dbReference>
<evidence type="ECO:0000256" key="4">
    <source>
        <dbReference type="ARBA" id="ARBA00022968"/>
    </source>
</evidence>
<evidence type="ECO:0000256" key="5">
    <source>
        <dbReference type="ARBA" id="ARBA00022989"/>
    </source>
</evidence>
<dbReference type="GO" id="GO:0006883">
    <property type="term" value="P:intracellular sodium ion homeostasis"/>
    <property type="evidence" value="ECO:0007669"/>
    <property type="project" value="TreeGrafter"/>
</dbReference>
<dbReference type="KEGG" id="pmrn:116957192"/>
<evidence type="ECO:0000313" key="9">
    <source>
        <dbReference type="RefSeq" id="XP_032835089.1"/>
    </source>
</evidence>
<dbReference type="PANTHER" id="PTHR11523:SF28">
    <property type="entry name" value="NA_K-ATPASE BETA SUBUNIT ISOFORM 4-RELATED"/>
    <property type="match status" value="1"/>
</dbReference>
<dbReference type="GO" id="GO:0030007">
    <property type="term" value="P:intracellular potassium ion homeostasis"/>
    <property type="evidence" value="ECO:0007669"/>
    <property type="project" value="TreeGrafter"/>
</dbReference>
<keyword evidence="8" id="KW-1185">Reference proteome</keyword>
<evidence type="ECO:0000256" key="7">
    <source>
        <dbReference type="RuleBase" id="RU362099"/>
    </source>
</evidence>
<evidence type="ECO:0000313" key="8">
    <source>
        <dbReference type="Proteomes" id="UP001318040"/>
    </source>
</evidence>
<dbReference type="InterPro" id="IPR000402">
    <property type="entry name" value="Na/K_ATPase_sub_beta"/>
</dbReference>
<keyword evidence="4" id="KW-0735">Signal-anchor</keyword>
<evidence type="ECO:0000256" key="1">
    <source>
        <dbReference type="ARBA" id="ARBA00004606"/>
    </source>
</evidence>